<dbReference type="Gene3D" id="3.30.420.10">
    <property type="entry name" value="Ribonuclease H-like superfamily/Ribonuclease H"/>
    <property type="match status" value="1"/>
</dbReference>
<name>A0A9X1B9N0_9GAMM</name>
<dbReference type="InterPro" id="IPR036397">
    <property type="entry name" value="RNaseH_sf"/>
</dbReference>
<keyword evidence="4" id="KW-1185">Reference proteome</keyword>
<dbReference type="AlphaFoldDB" id="A0A9X1B9N0"/>
<gene>
    <name evidence="3" type="ORF">CKO25_16040</name>
</gene>
<reference evidence="3 4" key="1">
    <citation type="journal article" date="2020" name="Microorganisms">
        <title>Osmotic Adaptation and Compatible Solute Biosynthesis of Phototrophic Bacteria as Revealed from Genome Analyses.</title>
        <authorList>
            <person name="Imhoff J.F."/>
            <person name="Rahn T."/>
            <person name="Kunzel S."/>
            <person name="Keller A."/>
            <person name="Neulinger S.C."/>
        </authorList>
    </citation>
    <scope>NUCLEOTIDE SEQUENCE [LARGE SCALE GENOMIC DNA]</scope>
    <source>
        <strain evidence="3 4">DSM 21303</strain>
    </source>
</reference>
<feature type="compositionally biased region" description="Pro residues" evidence="1">
    <location>
        <begin position="646"/>
        <end position="658"/>
    </location>
</feature>
<dbReference type="Pfam" id="PF00665">
    <property type="entry name" value="rve"/>
    <property type="match status" value="1"/>
</dbReference>
<evidence type="ECO:0000256" key="1">
    <source>
        <dbReference type="SAM" id="MobiDB-lite"/>
    </source>
</evidence>
<dbReference type="PROSITE" id="PS50994">
    <property type="entry name" value="INTEGRASE"/>
    <property type="match status" value="1"/>
</dbReference>
<dbReference type="Proteomes" id="UP001138802">
    <property type="component" value="Unassembled WGS sequence"/>
</dbReference>
<feature type="domain" description="Integrase catalytic" evidence="2">
    <location>
        <begin position="247"/>
        <end position="444"/>
    </location>
</feature>
<proteinExistence type="predicted"/>
<comment type="caution">
    <text evidence="3">The sequence shown here is derived from an EMBL/GenBank/DDBJ whole genome shotgun (WGS) entry which is preliminary data.</text>
</comment>
<sequence>MNTPHAIFQVGAQFDMHACLYEVAYVGRDSLRLNPVKGGMVRSMSFAAATEALDSDAIKITYQPFNGSSLSRAGLTDPQIAALNRKLHYVEAVARRATHLGSQRAIAPVIKEVATEIGDDAPPKPSTVAAWVQTWRKNGSAESALMPKPKPSRCRFEESSALATIIAGSIKRVYLSDQRNSISAVHADVALSVYEFNANKPTERLTVPSAETVRRHIKRIDAYQLDAERFGKPYAKRVHRAAGIGFHATEPLELTMADGQMMDIVIVEEARDGQLARDIGRPYLTVILDVFSRCILGVHISLAPFCGATLLRTLRHAVVPYADQPRGIPDKLIVDNGSDYLDSGFIRACTQLGITLEHSPPYMPNRKANVERFYLTLNEQLIHKLPGTTFSNPTDRGDYQSQDKARMTLSELRAEVETWIRDHYHVTEHRALVRTPQAVWAEAVANKPVRTVFEDEAEHLTRSSCERIVVKGCVQVHDLRWGSDALATWERREREEGRKPAVEVRLDELDLSFAIVIPPGHKQQFKATARRPQYMEQLSLYEHNLLKKALKQKAAYERLMMQSDAELYRLRVEYFAALGHAEDKVAAARRERLLDTHRERDTALLQRQLDNAGPKPEEPATTASAGPDATADRPPRKRPQRKRPDPSPQTLPETPPNPAAGDATEREQSPDGPAEPSCPDAPPDAVRKTRKPLPPRIVATRELR</sequence>
<dbReference type="EMBL" id="NRSD01000020">
    <property type="protein sequence ID" value="MBK1646129.1"/>
    <property type="molecule type" value="Genomic_DNA"/>
</dbReference>
<dbReference type="InterPro" id="IPR001584">
    <property type="entry name" value="Integrase_cat-core"/>
</dbReference>
<dbReference type="InterPro" id="IPR012337">
    <property type="entry name" value="RNaseH-like_sf"/>
</dbReference>
<evidence type="ECO:0000313" key="3">
    <source>
        <dbReference type="EMBL" id="MBK1646129.1"/>
    </source>
</evidence>
<accession>A0A9X1B9N0</accession>
<dbReference type="GO" id="GO:0003676">
    <property type="term" value="F:nucleic acid binding"/>
    <property type="evidence" value="ECO:0007669"/>
    <property type="project" value="InterPro"/>
</dbReference>
<feature type="region of interest" description="Disordered" evidence="1">
    <location>
        <begin position="606"/>
        <end position="704"/>
    </location>
</feature>
<evidence type="ECO:0000313" key="4">
    <source>
        <dbReference type="Proteomes" id="UP001138802"/>
    </source>
</evidence>
<organism evidence="3 4">
    <name type="scientific">Thiocapsa imhoffii</name>
    <dbReference type="NCBI Taxonomy" id="382777"/>
    <lineage>
        <taxon>Bacteria</taxon>
        <taxon>Pseudomonadati</taxon>
        <taxon>Pseudomonadota</taxon>
        <taxon>Gammaproteobacteria</taxon>
        <taxon>Chromatiales</taxon>
        <taxon>Chromatiaceae</taxon>
        <taxon>Thiocapsa</taxon>
    </lineage>
</organism>
<evidence type="ECO:0000259" key="2">
    <source>
        <dbReference type="PROSITE" id="PS50994"/>
    </source>
</evidence>
<dbReference type="PANTHER" id="PTHR35004:SF6">
    <property type="entry name" value="TRANSPOSASE"/>
    <property type="match status" value="1"/>
</dbReference>
<dbReference type="PANTHER" id="PTHR35004">
    <property type="entry name" value="TRANSPOSASE RV3428C-RELATED"/>
    <property type="match status" value="1"/>
</dbReference>
<protein>
    <recommendedName>
        <fullName evidence="2">Integrase catalytic domain-containing protein</fullName>
    </recommendedName>
</protein>
<dbReference type="SUPFAM" id="SSF53098">
    <property type="entry name" value="Ribonuclease H-like"/>
    <property type="match status" value="1"/>
</dbReference>
<dbReference type="GO" id="GO:0015074">
    <property type="term" value="P:DNA integration"/>
    <property type="evidence" value="ECO:0007669"/>
    <property type="project" value="InterPro"/>
</dbReference>